<organism evidence="5 6">
    <name type="scientific">Roseateles agri</name>
    <dbReference type="NCBI Taxonomy" id="3098619"/>
    <lineage>
        <taxon>Bacteria</taxon>
        <taxon>Pseudomonadati</taxon>
        <taxon>Pseudomonadota</taxon>
        <taxon>Betaproteobacteria</taxon>
        <taxon>Burkholderiales</taxon>
        <taxon>Sphaerotilaceae</taxon>
        <taxon>Roseateles</taxon>
    </lineage>
</organism>
<dbReference type="InterPro" id="IPR032783">
    <property type="entry name" value="AraC_lig"/>
</dbReference>
<dbReference type="Pfam" id="PF12833">
    <property type="entry name" value="HTH_18"/>
    <property type="match status" value="1"/>
</dbReference>
<keyword evidence="2" id="KW-0238">DNA-binding</keyword>
<proteinExistence type="predicted"/>
<dbReference type="InterPro" id="IPR009057">
    <property type="entry name" value="Homeodomain-like_sf"/>
</dbReference>
<evidence type="ECO:0000259" key="4">
    <source>
        <dbReference type="PROSITE" id="PS01124"/>
    </source>
</evidence>
<dbReference type="SUPFAM" id="SSF46689">
    <property type="entry name" value="Homeodomain-like"/>
    <property type="match status" value="2"/>
</dbReference>
<keyword evidence="6" id="KW-1185">Reference proteome</keyword>
<dbReference type="Proteomes" id="UP001285263">
    <property type="component" value="Unassembled WGS sequence"/>
</dbReference>
<dbReference type="PROSITE" id="PS01124">
    <property type="entry name" value="HTH_ARAC_FAMILY_2"/>
    <property type="match status" value="1"/>
</dbReference>
<reference evidence="5 6" key="1">
    <citation type="submission" date="2023-11" db="EMBL/GenBank/DDBJ databases">
        <title>Paucibacter sp. nov., isolated from fresh soil in Korea.</title>
        <authorList>
            <person name="Le N.T.T."/>
        </authorList>
    </citation>
    <scope>NUCLEOTIDE SEQUENCE [LARGE SCALE GENOMIC DNA]</scope>
    <source>
        <strain evidence="5 6">R3-3</strain>
    </source>
</reference>
<dbReference type="InterPro" id="IPR050204">
    <property type="entry name" value="AraC_XylS_family_regulators"/>
</dbReference>
<feature type="domain" description="HTH araC/xylS-type" evidence="4">
    <location>
        <begin position="235"/>
        <end position="333"/>
    </location>
</feature>
<evidence type="ECO:0000256" key="2">
    <source>
        <dbReference type="ARBA" id="ARBA00023125"/>
    </source>
</evidence>
<gene>
    <name evidence="5" type="ORF">SNE35_25015</name>
</gene>
<dbReference type="InterPro" id="IPR018062">
    <property type="entry name" value="HTH_AraC-typ_CS"/>
</dbReference>
<accession>A0ABU5DN93</accession>
<dbReference type="PROSITE" id="PS00041">
    <property type="entry name" value="HTH_ARAC_FAMILY_1"/>
    <property type="match status" value="1"/>
</dbReference>
<dbReference type="Gene3D" id="1.10.10.60">
    <property type="entry name" value="Homeodomain-like"/>
    <property type="match status" value="2"/>
</dbReference>
<evidence type="ECO:0000256" key="3">
    <source>
        <dbReference type="ARBA" id="ARBA00023163"/>
    </source>
</evidence>
<dbReference type="Pfam" id="PF12852">
    <property type="entry name" value="Cupin_6"/>
    <property type="match status" value="1"/>
</dbReference>
<dbReference type="RefSeq" id="WP_320425739.1">
    <property type="nucleotide sequence ID" value="NZ_JAXCLA010000008.1"/>
</dbReference>
<dbReference type="SMART" id="SM00342">
    <property type="entry name" value="HTH_ARAC"/>
    <property type="match status" value="1"/>
</dbReference>
<dbReference type="InterPro" id="IPR018060">
    <property type="entry name" value="HTH_AraC"/>
</dbReference>
<dbReference type="PRINTS" id="PR00032">
    <property type="entry name" value="HTHARAC"/>
</dbReference>
<keyword evidence="1" id="KW-0805">Transcription regulation</keyword>
<evidence type="ECO:0000256" key="1">
    <source>
        <dbReference type="ARBA" id="ARBA00023015"/>
    </source>
</evidence>
<keyword evidence="3" id="KW-0804">Transcription</keyword>
<protein>
    <submittedName>
        <fullName evidence="5">AraC family transcriptional regulator</fullName>
    </submittedName>
</protein>
<dbReference type="PANTHER" id="PTHR46796">
    <property type="entry name" value="HTH-TYPE TRANSCRIPTIONAL ACTIVATOR RHAS-RELATED"/>
    <property type="match status" value="1"/>
</dbReference>
<evidence type="ECO:0000313" key="5">
    <source>
        <dbReference type="EMBL" id="MDY0747787.1"/>
    </source>
</evidence>
<dbReference type="InterPro" id="IPR020449">
    <property type="entry name" value="Tscrpt_reg_AraC-type_HTH"/>
</dbReference>
<dbReference type="EMBL" id="JAXCLA010000008">
    <property type="protein sequence ID" value="MDY0747787.1"/>
    <property type="molecule type" value="Genomic_DNA"/>
</dbReference>
<sequence length="340" mass="36522">MLGDLPMGSNDRRRSVDFEYRKICNSFSKIQMTGDPFSDVLDLIHARSVVSGGLIAGGDWAIRFPASDRINFWCLVRGQCWCAIDGGDAPFLLSAGDFLLRRSPRSAVLATDLSLAPIDLEAVTSAAVGGISRHGQGEEFFMMGGKVDFDAVRGASLMDALPASIRIPQGSAHAAVLQLLLAQLVRERSDALPGMGAASAQLAHLLFIQVLRAHMDEQAEPSPGWLRLLGNRRLAPAVRLMHGDPARAWALEELAEACGMSRASFAAHFKASAGLAPLAYLTRWRMRLAERDLREGQASVASIGYALGYSSESAFSNAFKRVVGQAPAHYRAGSPVSGRS</sequence>
<comment type="caution">
    <text evidence="5">The sequence shown here is derived from an EMBL/GenBank/DDBJ whole genome shotgun (WGS) entry which is preliminary data.</text>
</comment>
<dbReference type="PANTHER" id="PTHR46796:SF7">
    <property type="entry name" value="ARAC FAMILY TRANSCRIPTIONAL REGULATOR"/>
    <property type="match status" value="1"/>
</dbReference>
<name>A0ABU5DN93_9BURK</name>
<evidence type="ECO:0000313" key="6">
    <source>
        <dbReference type="Proteomes" id="UP001285263"/>
    </source>
</evidence>